<evidence type="ECO:0000256" key="5">
    <source>
        <dbReference type="SAM" id="MobiDB-lite"/>
    </source>
</evidence>
<evidence type="ECO:0000256" key="2">
    <source>
        <dbReference type="ARBA" id="ARBA00022670"/>
    </source>
</evidence>
<dbReference type="InterPro" id="IPR000209">
    <property type="entry name" value="Peptidase_S8/S53_dom"/>
</dbReference>
<keyword evidence="2" id="KW-0645">Protease</keyword>
<feature type="transmembrane region" description="Helical" evidence="6">
    <location>
        <begin position="623"/>
        <end position="642"/>
    </location>
</feature>
<sequence length="650" mass="65151">MKTRVKLTVRHGAVLGCAIVALCALPVSASAAPAAATVSLRADTAAGLTGSDAAPAESCRAIPVEADPVLRTDEARRVFGVDGTGVAVGVISNSFDRAPAARTTPQQDVEMGSLPGPGNPCGRVLPVRVLSDGEVGEATDEGRAMLQNVHGIAPGAQLLFAAGGPTSATMSEAIRSLQAAGADVIVDDVSYSTEMLYQRGPVASTIADVVAGGVVYVKSAGNNGSIGRAGGTSEGQSTGAWESLSFTGISCPQVVIDAIPSDPEEPGPGADEPGSESDVPECMDFDPEGSGSALLEATLSTFGPEADIHTSWSNPVGAVETLVIPLVFDADGALVSESGGLDPLLPVAAARIRTGAGAGEWKEATYRIALARSNPDSPDIRTRLVFTLNNGGVRSLQYANWPEGVTVGPAIYGPAADPAVIAVGSAALADPGRVKASSSPGPSTYLFGPVDPSGVPAPRLDAPQVYAKPDLIAVDGVRTSFLSPQRNEPDVFRFHGTSSAAPNAAAVAALALERAGIGTSPEVIRAALTSGARPLDGPLGYSGPADRNIVGSGLVDAMSTLAALPGPTPEPKPTQAPAAEPVPTLEPVPTDGPTASAAPSSPTPAAAARAGRLAKTGTDGTSALVLAFLGAAAIATGGVISVRRRARAQR</sequence>
<keyword evidence="6" id="KW-0812">Transmembrane</keyword>
<comment type="similarity">
    <text evidence="1">Belongs to the peptidase S8 family.</text>
</comment>
<keyword evidence="3" id="KW-0378">Hydrolase</keyword>
<evidence type="ECO:0000313" key="9">
    <source>
        <dbReference type="EMBL" id="MDQ1122584.1"/>
    </source>
</evidence>
<feature type="domain" description="Peptidase S8/S53" evidence="8">
    <location>
        <begin position="411"/>
        <end position="534"/>
    </location>
</feature>
<evidence type="ECO:0000256" key="7">
    <source>
        <dbReference type="SAM" id="SignalP"/>
    </source>
</evidence>
<dbReference type="RefSeq" id="WP_307481130.1">
    <property type="nucleotide sequence ID" value="NZ_JAUTBF010000001.1"/>
</dbReference>
<keyword evidence="6" id="KW-0472">Membrane</keyword>
<evidence type="ECO:0000256" key="1">
    <source>
        <dbReference type="ARBA" id="ARBA00011073"/>
    </source>
</evidence>
<reference evidence="9 10" key="1">
    <citation type="submission" date="2023-07" db="EMBL/GenBank/DDBJ databases">
        <title>Functional and genomic diversity of the sorghum phyllosphere microbiome.</title>
        <authorList>
            <person name="Shade A."/>
        </authorList>
    </citation>
    <scope>NUCLEOTIDE SEQUENCE [LARGE SCALE GENOMIC DNA]</scope>
    <source>
        <strain evidence="9 10">SORGH_AS_1207</strain>
    </source>
</reference>
<dbReference type="PANTHER" id="PTHR43806:SF14">
    <property type="entry name" value="TRIPEPTIDYL-PEPTIDASE 2"/>
    <property type="match status" value="1"/>
</dbReference>
<dbReference type="PROSITE" id="PS00138">
    <property type="entry name" value="SUBTILASE_SER"/>
    <property type="match status" value="1"/>
</dbReference>
<keyword evidence="4" id="KW-0720">Serine protease</keyword>
<dbReference type="NCBIfam" id="TIGR01167">
    <property type="entry name" value="LPXTG_anchor"/>
    <property type="match status" value="1"/>
</dbReference>
<dbReference type="Gene3D" id="3.40.50.200">
    <property type="entry name" value="Peptidase S8/S53 domain"/>
    <property type="match status" value="2"/>
</dbReference>
<feature type="chain" id="PRO_5045095311" evidence="7">
    <location>
        <begin position="32"/>
        <end position="650"/>
    </location>
</feature>
<dbReference type="InterPro" id="IPR023828">
    <property type="entry name" value="Peptidase_S8_Ser-AS"/>
</dbReference>
<proteinExistence type="inferred from homology"/>
<dbReference type="Proteomes" id="UP001226691">
    <property type="component" value="Unassembled WGS sequence"/>
</dbReference>
<dbReference type="PANTHER" id="PTHR43806">
    <property type="entry name" value="PEPTIDASE S8"/>
    <property type="match status" value="1"/>
</dbReference>
<dbReference type="InterPro" id="IPR050131">
    <property type="entry name" value="Peptidase_S8_subtilisin-like"/>
</dbReference>
<dbReference type="InterPro" id="IPR036852">
    <property type="entry name" value="Peptidase_S8/S53_dom_sf"/>
</dbReference>
<comment type="caution">
    <text evidence="9">The sequence shown here is derived from an EMBL/GenBank/DDBJ whole genome shotgun (WGS) entry which is preliminary data.</text>
</comment>
<gene>
    <name evidence="9" type="ORF">QE412_001157</name>
</gene>
<feature type="compositionally biased region" description="Low complexity" evidence="5">
    <location>
        <begin position="589"/>
        <end position="613"/>
    </location>
</feature>
<organism evidence="9 10">
    <name type="scientific">Microbacterium trichothecenolyticum</name>
    <name type="common">Aureobacterium trichothecenolyticum</name>
    <dbReference type="NCBI Taxonomy" id="69370"/>
    <lineage>
        <taxon>Bacteria</taxon>
        <taxon>Bacillati</taxon>
        <taxon>Actinomycetota</taxon>
        <taxon>Actinomycetes</taxon>
        <taxon>Micrococcales</taxon>
        <taxon>Microbacteriaceae</taxon>
        <taxon>Microbacterium</taxon>
    </lineage>
</organism>
<protein>
    <submittedName>
        <fullName evidence="9">LPXTG-motif cell wall-anchored protein</fullName>
    </submittedName>
</protein>
<evidence type="ECO:0000259" key="8">
    <source>
        <dbReference type="Pfam" id="PF00082"/>
    </source>
</evidence>
<evidence type="ECO:0000256" key="3">
    <source>
        <dbReference type="ARBA" id="ARBA00022801"/>
    </source>
</evidence>
<accession>A0ABU0TUF9</accession>
<name>A0ABU0TUF9_MICTR</name>
<dbReference type="SUPFAM" id="SSF52743">
    <property type="entry name" value="Subtilisin-like"/>
    <property type="match status" value="1"/>
</dbReference>
<evidence type="ECO:0000256" key="4">
    <source>
        <dbReference type="ARBA" id="ARBA00022825"/>
    </source>
</evidence>
<keyword evidence="7" id="KW-0732">Signal</keyword>
<dbReference type="Pfam" id="PF00082">
    <property type="entry name" value="Peptidase_S8"/>
    <property type="match status" value="1"/>
</dbReference>
<evidence type="ECO:0000313" key="10">
    <source>
        <dbReference type="Proteomes" id="UP001226691"/>
    </source>
</evidence>
<feature type="region of interest" description="Disordered" evidence="5">
    <location>
        <begin position="258"/>
        <end position="281"/>
    </location>
</feature>
<feature type="region of interest" description="Disordered" evidence="5">
    <location>
        <begin position="561"/>
        <end position="613"/>
    </location>
</feature>
<keyword evidence="6" id="KW-1133">Transmembrane helix</keyword>
<dbReference type="EMBL" id="JAUTBF010000001">
    <property type="protein sequence ID" value="MDQ1122584.1"/>
    <property type="molecule type" value="Genomic_DNA"/>
</dbReference>
<evidence type="ECO:0000256" key="6">
    <source>
        <dbReference type="SAM" id="Phobius"/>
    </source>
</evidence>
<feature type="signal peptide" evidence="7">
    <location>
        <begin position="1"/>
        <end position="31"/>
    </location>
</feature>
<keyword evidence="10" id="KW-1185">Reference proteome</keyword>